<organism evidence="1 2">
    <name type="scientific">Aphis craccivora</name>
    <name type="common">Cowpea aphid</name>
    <dbReference type="NCBI Taxonomy" id="307492"/>
    <lineage>
        <taxon>Eukaryota</taxon>
        <taxon>Metazoa</taxon>
        <taxon>Ecdysozoa</taxon>
        <taxon>Arthropoda</taxon>
        <taxon>Hexapoda</taxon>
        <taxon>Insecta</taxon>
        <taxon>Pterygota</taxon>
        <taxon>Neoptera</taxon>
        <taxon>Paraneoptera</taxon>
        <taxon>Hemiptera</taxon>
        <taxon>Sternorrhyncha</taxon>
        <taxon>Aphidomorpha</taxon>
        <taxon>Aphidoidea</taxon>
        <taxon>Aphididae</taxon>
        <taxon>Aphidini</taxon>
        <taxon>Aphis</taxon>
        <taxon>Aphis</taxon>
    </lineage>
</organism>
<dbReference type="Proteomes" id="UP000478052">
    <property type="component" value="Unassembled WGS sequence"/>
</dbReference>
<accession>A0A6G0ZRL5</accession>
<evidence type="ECO:0000313" key="2">
    <source>
        <dbReference type="Proteomes" id="UP000478052"/>
    </source>
</evidence>
<gene>
    <name evidence="1" type="ORF">FWK35_00004555</name>
</gene>
<sequence length="75" mass="8818">IDIGYVHKTVSHQLHFIDPETRANSQSIVYMETCQKCSATNLLERQLMEEWWRSLNASKNLFDQIFEDIKKSSLT</sequence>
<dbReference type="AlphaFoldDB" id="A0A6G0ZRL5"/>
<dbReference type="EMBL" id="VUJU01000045">
    <property type="protein sequence ID" value="KAF0773618.1"/>
    <property type="molecule type" value="Genomic_DNA"/>
</dbReference>
<protein>
    <submittedName>
        <fullName evidence="1">DDE Tnp IS1595 domain-containing protein</fullName>
    </submittedName>
</protein>
<keyword evidence="2" id="KW-1185">Reference proteome</keyword>
<name>A0A6G0ZRL5_APHCR</name>
<evidence type="ECO:0000313" key="1">
    <source>
        <dbReference type="EMBL" id="KAF0773618.1"/>
    </source>
</evidence>
<comment type="caution">
    <text evidence="1">The sequence shown here is derived from an EMBL/GenBank/DDBJ whole genome shotgun (WGS) entry which is preliminary data.</text>
</comment>
<feature type="non-terminal residue" evidence="1">
    <location>
        <position position="1"/>
    </location>
</feature>
<reference evidence="1 2" key="1">
    <citation type="submission" date="2019-08" db="EMBL/GenBank/DDBJ databases">
        <title>Whole genome of Aphis craccivora.</title>
        <authorList>
            <person name="Voronova N.V."/>
            <person name="Shulinski R.S."/>
            <person name="Bandarenka Y.V."/>
            <person name="Zhorov D.G."/>
            <person name="Warner D."/>
        </authorList>
    </citation>
    <scope>NUCLEOTIDE SEQUENCE [LARGE SCALE GENOMIC DNA]</scope>
    <source>
        <strain evidence="1">180601</strain>
        <tissue evidence="1">Whole Body</tissue>
    </source>
</reference>
<proteinExistence type="predicted"/>
<dbReference type="OrthoDB" id="6627846at2759"/>